<name>A0A5Q0L9S6_9ACTN</name>
<keyword evidence="2" id="KW-1185">Reference proteome</keyword>
<protein>
    <submittedName>
        <fullName evidence="1">Uncharacterized protein</fullName>
    </submittedName>
</protein>
<dbReference type="Proteomes" id="UP000326179">
    <property type="component" value="Chromosome"/>
</dbReference>
<dbReference type="EMBL" id="CP045643">
    <property type="protein sequence ID" value="QFZ73688.1"/>
    <property type="molecule type" value="Genomic_DNA"/>
</dbReference>
<dbReference type="KEGG" id="sfy:GFH48_10915"/>
<evidence type="ECO:0000313" key="1">
    <source>
        <dbReference type="EMBL" id="QFZ73688.1"/>
    </source>
</evidence>
<evidence type="ECO:0000313" key="2">
    <source>
        <dbReference type="Proteomes" id="UP000326179"/>
    </source>
</evidence>
<dbReference type="AlphaFoldDB" id="A0A5Q0L9S6"/>
<sequence>MTDHALRLLRENPRLAGLAAFPFGFDLGRAEHAEAVRLASGGPLEPIAGDDTGGTYFVCGDGSVLYADSEGSAGVIGDSVDEALEVLVGLPGWHDHLGLAPADGEERVLAAVARTEGEIREYRAIDDERTELRAGLGLPERSPTRLVGLLHAALLRTEPDFLLLDAEEGGAHDLLDPHPRPALWETVLARGRADLALLRAGAAWDEVAGDRTRRALALRAAQFDRREGDLPLLRHLLRHEAEASMTDELRLAAVLVGLRGLPEDLPLLLEVRESDFDTWCGLGGMPEPGAEPAELLRWARDLDDSFFGADPADEPLFTWTGLARDQGLAELARAALIRALDDIDLRAYAAERDGGTPDRLLAGRLGSLVHEFEQLGDTFQALRAQRLCLPLRTTARDRVSALLGLARLEREEGRFGQAADTLAALRDTLADPADDTTARWRDTNLGVYVVQEHHALARAAAEAAGDDASLTKEVREVTAAAAELFTSLSAAGRASAGRSRA</sequence>
<accession>A0A5Q0L9S6</accession>
<proteinExistence type="predicted"/>
<dbReference type="RefSeq" id="WP_153288047.1">
    <property type="nucleotide sequence ID" value="NZ_CP045643.1"/>
</dbReference>
<organism evidence="1 2">
    <name type="scientific">Streptomyces fagopyri</name>
    <dbReference type="NCBI Taxonomy" id="2662397"/>
    <lineage>
        <taxon>Bacteria</taxon>
        <taxon>Bacillati</taxon>
        <taxon>Actinomycetota</taxon>
        <taxon>Actinomycetes</taxon>
        <taxon>Kitasatosporales</taxon>
        <taxon>Streptomycetaceae</taxon>
        <taxon>Streptomyces</taxon>
    </lineage>
</organism>
<gene>
    <name evidence="1" type="ORF">GFH48_10915</name>
</gene>
<reference evidence="1 2" key="1">
    <citation type="submission" date="2019-10" db="EMBL/GenBank/DDBJ databases">
        <title>A novel species.</title>
        <authorList>
            <person name="Gao J."/>
        </authorList>
    </citation>
    <scope>NUCLEOTIDE SEQUENCE [LARGE SCALE GENOMIC DNA]</scope>
    <source>
        <strain evidence="1 2">QMT-28</strain>
    </source>
</reference>